<dbReference type="Pfam" id="PF09339">
    <property type="entry name" value="HTH_IclR"/>
    <property type="match status" value="1"/>
</dbReference>
<evidence type="ECO:0000313" key="6">
    <source>
        <dbReference type="EMBL" id="KCV36345.1"/>
    </source>
</evidence>
<keyword evidence="2" id="KW-0238">DNA-binding</keyword>
<comment type="caution">
    <text evidence="6">The sequence shown here is derived from an EMBL/GenBank/DDBJ whole genome shotgun (WGS) entry which is preliminary data.</text>
</comment>
<dbReference type="Pfam" id="PF01614">
    <property type="entry name" value="IclR_C"/>
    <property type="match status" value="1"/>
</dbReference>
<sequence>MAHRTLAILQAVSATDIPLAAADLAAVLDFPKPTIHRLMLQLEEIGFLEREPGGKRFIAGRALTEMAVDTLIFSPHRAVRHAILQALVEEVQETCNITTLSGNEVIYVDRVEAHWPLRYHMQAGSRVPMHCSASGRLFLSFMPARKRRALLTAVPLKKYTANTIVDPDQIEQGFKEVRATELSVDVEEFMEGLIGIAVPVYDGHGRICATVSMHAPSLRCSVDKALSCAPALKRAAAAIGSTLQETGKD</sequence>
<dbReference type="EMBL" id="JGWH01000063">
    <property type="protein sequence ID" value="KCV36345.1"/>
    <property type="molecule type" value="Genomic_DNA"/>
</dbReference>
<dbReference type="Proteomes" id="UP000025756">
    <property type="component" value="Unassembled WGS sequence"/>
</dbReference>
<dbReference type="InterPro" id="IPR005471">
    <property type="entry name" value="Tscrpt_reg_IclR_N"/>
</dbReference>
<dbReference type="PROSITE" id="PS51078">
    <property type="entry name" value="ICLR_ED"/>
    <property type="match status" value="1"/>
</dbReference>
<feature type="domain" description="IclR-ED" evidence="5">
    <location>
        <begin position="62"/>
        <end position="245"/>
    </location>
</feature>
<evidence type="ECO:0000256" key="2">
    <source>
        <dbReference type="ARBA" id="ARBA00023125"/>
    </source>
</evidence>
<dbReference type="PANTHER" id="PTHR30136:SF24">
    <property type="entry name" value="HTH-TYPE TRANSCRIPTIONAL REPRESSOR ALLR"/>
    <property type="match status" value="1"/>
</dbReference>
<dbReference type="SMART" id="SM00346">
    <property type="entry name" value="HTH_ICLR"/>
    <property type="match status" value="1"/>
</dbReference>
<evidence type="ECO:0000256" key="3">
    <source>
        <dbReference type="ARBA" id="ARBA00023163"/>
    </source>
</evidence>
<dbReference type="InterPro" id="IPR050707">
    <property type="entry name" value="HTH_MetabolicPath_Reg"/>
</dbReference>
<proteinExistence type="predicted"/>
<dbReference type="InterPro" id="IPR036390">
    <property type="entry name" value="WH_DNA-bd_sf"/>
</dbReference>
<dbReference type="SUPFAM" id="SSF55781">
    <property type="entry name" value="GAF domain-like"/>
    <property type="match status" value="1"/>
</dbReference>
<dbReference type="SUPFAM" id="SSF46785">
    <property type="entry name" value="Winged helix' DNA-binding domain"/>
    <property type="match status" value="1"/>
</dbReference>
<gene>
    <name evidence="6" type="ORF">L490_5326</name>
</gene>
<dbReference type="PANTHER" id="PTHR30136">
    <property type="entry name" value="HELIX-TURN-HELIX TRANSCRIPTIONAL REGULATOR, ICLR FAMILY"/>
    <property type="match status" value="1"/>
</dbReference>
<dbReference type="InterPro" id="IPR014757">
    <property type="entry name" value="Tscrpt_reg_IclR_C"/>
</dbReference>
<feature type="domain" description="HTH iclR-type" evidence="4">
    <location>
        <begin position="1"/>
        <end position="61"/>
    </location>
</feature>
<evidence type="ECO:0000259" key="5">
    <source>
        <dbReference type="PROSITE" id="PS51078"/>
    </source>
</evidence>
<keyword evidence="3" id="KW-0804">Transcription</keyword>
<name>A0ABR4RI72_BORBO</name>
<dbReference type="InterPro" id="IPR029016">
    <property type="entry name" value="GAF-like_dom_sf"/>
</dbReference>
<organism evidence="6 7">
    <name type="scientific">Bordetella bronchiseptica 00-P-2796</name>
    <dbReference type="NCBI Taxonomy" id="1331199"/>
    <lineage>
        <taxon>Bacteria</taxon>
        <taxon>Pseudomonadati</taxon>
        <taxon>Pseudomonadota</taxon>
        <taxon>Betaproteobacteria</taxon>
        <taxon>Burkholderiales</taxon>
        <taxon>Alcaligenaceae</taxon>
        <taxon>Bordetella</taxon>
    </lineage>
</organism>
<accession>A0ABR4RI72</accession>
<dbReference type="Gene3D" id="1.10.10.10">
    <property type="entry name" value="Winged helix-like DNA-binding domain superfamily/Winged helix DNA-binding domain"/>
    <property type="match status" value="1"/>
</dbReference>
<evidence type="ECO:0000259" key="4">
    <source>
        <dbReference type="PROSITE" id="PS51077"/>
    </source>
</evidence>
<keyword evidence="1" id="KW-0805">Transcription regulation</keyword>
<dbReference type="PROSITE" id="PS51077">
    <property type="entry name" value="HTH_ICLR"/>
    <property type="match status" value="1"/>
</dbReference>
<evidence type="ECO:0000256" key="1">
    <source>
        <dbReference type="ARBA" id="ARBA00023015"/>
    </source>
</evidence>
<evidence type="ECO:0000313" key="7">
    <source>
        <dbReference type="Proteomes" id="UP000025756"/>
    </source>
</evidence>
<dbReference type="InterPro" id="IPR036388">
    <property type="entry name" value="WH-like_DNA-bd_sf"/>
</dbReference>
<protein>
    <submittedName>
        <fullName evidence="6">Transcriptional regulator, IclR family, C-terminal domain protein</fullName>
    </submittedName>
</protein>
<reference evidence="6 7" key="1">
    <citation type="submission" date="2014-03" db="EMBL/GenBank/DDBJ databases">
        <title>Genome sequence of Bordetella bronchiseptica.</title>
        <authorList>
            <person name="Harvill E."/>
            <person name="Goodfield L.L."/>
            <person name="Ivanov Y.V."/>
            <person name="Meyer J.A."/>
            <person name="Muse S.J."/>
            <person name="Jacobs N."/>
            <person name="Bendor L."/>
            <person name="Smallridge W.E."/>
            <person name="Brinkac L.M."/>
            <person name="Sanka R."/>
            <person name="Kim M."/>
            <person name="Losada L."/>
        </authorList>
    </citation>
    <scope>NUCLEOTIDE SEQUENCE [LARGE SCALE GENOMIC DNA]</scope>
    <source>
        <strain evidence="6 7">00-P-2796</strain>
    </source>
</reference>
<dbReference type="Gene3D" id="3.30.450.40">
    <property type="match status" value="1"/>
</dbReference>
<keyword evidence="7" id="KW-1185">Reference proteome</keyword>